<keyword evidence="4" id="KW-1185">Reference proteome</keyword>
<feature type="domain" description="SH3" evidence="2">
    <location>
        <begin position="3"/>
        <end position="61"/>
    </location>
</feature>
<dbReference type="InterPro" id="IPR001452">
    <property type="entry name" value="SH3_domain"/>
</dbReference>
<evidence type="ECO:0000259" key="2">
    <source>
        <dbReference type="Pfam" id="PF07653"/>
    </source>
</evidence>
<evidence type="ECO:0000313" key="3">
    <source>
        <dbReference type="EMBL" id="SHD77986.1"/>
    </source>
</evidence>
<dbReference type="SUPFAM" id="SSF50044">
    <property type="entry name" value="SH3-domain"/>
    <property type="match status" value="2"/>
</dbReference>
<proteinExistence type="predicted"/>
<name>M1YZ89_9FIRM</name>
<dbReference type="InterPro" id="IPR014593">
    <property type="entry name" value="UCP034961_SH3_2"/>
</dbReference>
<dbReference type="OrthoDB" id="1030757at2"/>
<sequence length="116" mass="13608">MIYKVIKSHISNYPNPITIKKGTKLKIGDKYNGPENWDNWRYCYTLDNETEGWVPEQLLSIENEYGTILEDYTAKELNVKIGEVVEGTEELNGWLWCIKIIDKDEGWLPKEKLKNI</sequence>
<gene>
    <name evidence="3" type="ORF">CUESP1_2644</name>
</gene>
<evidence type="ECO:0000313" key="4">
    <source>
        <dbReference type="Proteomes" id="UP000245423"/>
    </source>
</evidence>
<dbReference type="Pfam" id="PF07653">
    <property type="entry name" value="SH3_2"/>
    <property type="match status" value="1"/>
</dbReference>
<protein>
    <submittedName>
        <fullName evidence="3">Variant SH3 domain-containing protein</fullName>
    </submittedName>
</protein>
<reference evidence="3 4" key="1">
    <citation type="submission" date="2016-11" db="EMBL/GenBank/DDBJ databases">
        <authorList>
            <person name="Manzoor S."/>
        </authorList>
    </citation>
    <scope>NUCLEOTIDE SEQUENCE [LARGE SCALE GENOMIC DNA]</scope>
    <source>
        <strain evidence="3">Clostridium ultunense strain Esp</strain>
    </source>
</reference>
<dbReference type="PIRSF" id="PIRSF034961">
    <property type="entry name" value="UCP034961_SH3_2"/>
    <property type="match status" value="1"/>
</dbReference>
<dbReference type="EMBL" id="LT669839">
    <property type="protein sequence ID" value="SHD77986.1"/>
    <property type="molecule type" value="Genomic_DNA"/>
</dbReference>
<organism evidence="3 4">
    <name type="scientific">[Clostridium] ultunense Esp</name>
    <dbReference type="NCBI Taxonomy" id="1288971"/>
    <lineage>
        <taxon>Bacteria</taxon>
        <taxon>Bacillati</taxon>
        <taxon>Bacillota</taxon>
        <taxon>Tissierellia</taxon>
        <taxon>Tissierellales</taxon>
        <taxon>Tepidimicrobiaceae</taxon>
        <taxon>Schnuerera</taxon>
    </lineage>
</organism>
<accession>M1YZ89</accession>
<evidence type="ECO:0000256" key="1">
    <source>
        <dbReference type="ARBA" id="ARBA00022443"/>
    </source>
</evidence>
<dbReference type="RefSeq" id="WP_005585970.1">
    <property type="nucleotide sequence ID" value="NZ_LT669839.1"/>
</dbReference>
<dbReference type="Proteomes" id="UP000245423">
    <property type="component" value="Chromosome 1"/>
</dbReference>
<dbReference type="HOGENOM" id="CLU_161446_2_0_9"/>
<keyword evidence="1" id="KW-0728">SH3 domain</keyword>
<dbReference type="InterPro" id="IPR036028">
    <property type="entry name" value="SH3-like_dom_sf"/>
</dbReference>
<dbReference type="AlphaFoldDB" id="M1YZ89"/>